<proteinExistence type="predicted"/>
<organism evidence="2 3">
    <name type="scientific">Allosphingosinicella deserti</name>
    <dbReference type="NCBI Taxonomy" id="2116704"/>
    <lineage>
        <taxon>Bacteria</taxon>
        <taxon>Pseudomonadati</taxon>
        <taxon>Pseudomonadota</taxon>
        <taxon>Alphaproteobacteria</taxon>
        <taxon>Sphingomonadales</taxon>
        <taxon>Sphingomonadaceae</taxon>
        <taxon>Allosphingosinicella</taxon>
    </lineage>
</organism>
<dbReference type="OrthoDB" id="116789at2"/>
<dbReference type="EMBL" id="PXYI01000003">
    <property type="protein sequence ID" value="PSJ40884.1"/>
    <property type="molecule type" value="Genomic_DNA"/>
</dbReference>
<feature type="transmembrane region" description="Helical" evidence="1">
    <location>
        <begin position="287"/>
        <end position="305"/>
    </location>
</feature>
<keyword evidence="1" id="KW-0472">Membrane</keyword>
<evidence type="ECO:0000313" key="3">
    <source>
        <dbReference type="Proteomes" id="UP000241167"/>
    </source>
</evidence>
<name>A0A2P7QSE7_9SPHN</name>
<evidence type="ECO:0000256" key="1">
    <source>
        <dbReference type="SAM" id="Phobius"/>
    </source>
</evidence>
<sequence>MDLLERYLAAIRRNLPQGKADDIVAELADDLHSRREEREDRLGRGLTEDETSVMLRDFGHPLVIAARYRPHQYLIGPQTYPFYMFTMKIVLAVGASLLTGLSLIGLVLGDRTAFQTLARASDDLWSFFFLAVTLVTIVFAVLERNHFPADHLRRWTPKQLPDVFDRPKSQWEAALEVGFGIAFLLWWTGFVGFPDFGMHDQVRIVSAPIWTDFHLPILLLAVAQLALALLTLVRPRWKTARAILTIALSIAALAIIAGLYRAGSWVIVTPASVDAREATAIADSLDLAVRIALIVVAVMMVLQALGELWKLLRPKLAAAGI</sequence>
<feature type="transmembrane region" description="Helical" evidence="1">
    <location>
        <begin position="213"/>
        <end position="233"/>
    </location>
</feature>
<dbReference type="AlphaFoldDB" id="A0A2P7QSE7"/>
<gene>
    <name evidence="2" type="ORF">C7I55_11455</name>
</gene>
<evidence type="ECO:0000313" key="2">
    <source>
        <dbReference type="EMBL" id="PSJ40884.1"/>
    </source>
</evidence>
<keyword evidence="1" id="KW-1133">Transmembrane helix</keyword>
<feature type="transmembrane region" description="Helical" evidence="1">
    <location>
        <begin position="89"/>
        <end position="109"/>
    </location>
</feature>
<keyword evidence="1" id="KW-0812">Transmembrane</keyword>
<protein>
    <submittedName>
        <fullName evidence="2">Uncharacterized protein</fullName>
    </submittedName>
</protein>
<dbReference type="Proteomes" id="UP000241167">
    <property type="component" value="Unassembled WGS sequence"/>
</dbReference>
<dbReference type="RefSeq" id="WP_106513036.1">
    <property type="nucleotide sequence ID" value="NZ_PXYI01000003.1"/>
</dbReference>
<accession>A0A2P7QSE7</accession>
<reference evidence="2 3" key="1">
    <citation type="submission" date="2018-03" db="EMBL/GenBank/DDBJ databases">
        <title>The draft genome of Sphingosinicella sp. GL-C-18.</title>
        <authorList>
            <person name="Liu L."/>
            <person name="Li L."/>
            <person name="Liang L."/>
            <person name="Zhang X."/>
            <person name="Wang T."/>
        </authorList>
    </citation>
    <scope>NUCLEOTIDE SEQUENCE [LARGE SCALE GENOMIC DNA]</scope>
    <source>
        <strain evidence="2 3">GL-C-18</strain>
    </source>
</reference>
<feature type="transmembrane region" description="Helical" evidence="1">
    <location>
        <begin position="124"/>
        <end position="142"/>
    </location>
</feature>
<comment type="caution">
    <text evidence="2">The sequence shown here is derived from an EMBL/GenBank/DDBJ whole genome shotgun (WGS) entry which is preliminary data.</text>
</comment>
<keyword evidence="3" id="KW-1185">Reference proteome</keyword>
<feature type="transmembrane region" description="Helical" evidence="1">
    <location>
        <begin position="245"/>
        <end position="267"/>
    </location>
</feature>
<feature type="transmembrane region" description="Helical" evidence="1">
    <location>
        <begin position="173"/>
        <end position="193"/>
    </location>
</feature>